<evidence type="ECO:0000256" key="2">
    <source>
        <dbReference type="ARBA" id="ARBA00022679"/>
    </source>
</evidence>
<feature type="binding site" evidence="9">
    <location>
        <position position="87"/>
    </location>
    <ligand>
        <name>substrate</name>
    </ligand>
</feature>
<dbReference type="GO" id="GO:0005524">
    <property type="term" value="F:ATP binding"/>
    <property type="evidence" value="ECO:0007669"/>
    <property type="project" value="UniProtKB-KW"/>
</dbReference>
<keyword evidence="5 9" id="KW-0067">ATP-binding</keyword>
<comment type="pathway">
    <text evidence="9">Cofactor biosynthesis; coenzyme A biosynthesis; CoA from (R)-pantothenate: step 4/5.</text>
</comment>
<dbReference type="KEGG" id="trc:DYE49_05645"/>
<feature type="binding site" evidence="9">
    <location>
        <position position="73"/>
    </location>
    <ligand>
        <name>substrate</name>
    </ligand>
</feature>
<evidence type="ECO:0000256" key="5">
    <source>
        <dbReference type="ARBA" id="ARBA00022840"/>
    </source>
</evidence>
<dbReference type="Pfam" id="PF01467">
    <property type="entry name" value="CTP_transf_like"/>
    <property type="match status" value="1"/>
</dbReference>
<dbReference type="Proteomes" id="UP000578697">
    <property type="component" value="Unassembled WGS sequence"/>
</dbReference>
<dbReference type="AlphaFoldDB" id="A0A840SDR9"/>
<evidence type="ECO:0000259" key="10">
    <source>
        <dbReference type="Pfam" id="PF01467"/>
    </source>
</evidence>
<evidence type="ECO:0000256" key="3">
    <source>
        <dbReference type="ARBA" id="ARBA00022695"/>
    </source>
</evidence>
<reference evidence="12 14" key="1">
    <citation type="submission" date="2018-08" db="EMBL/GenBank/DDBJ databases">
        <title>The first complete genome of Treponema rectale (CHPAT), a commensal spirochete of the bovine rectum.</title>
        <authorList>
            <person name="Staton G.J."/>
            <person name="Clegg S.R."/>
            <person name="Carter S.D."/>
            <person name="Radford A.D."/>
            <person name="Darby A."/>
            <person name="Hall N."/>
            <person name="Birtles R.J."/>
            <person name="Evans N.J."/>
        </authorList>
    </citation>
    <scope>NUCLEOTIDE SEQUENCE [LARGE SCALE GENOMIC DNA]</scope>
    <source>
        <strain evidence="12 14">CHPA</strain>
    </source>
</reference>
<evidence type="ECO:0000313" key="11">
    <source>
        <dbReference type="EMBL" id="MBB5218338.1"/>
    </source>
</evidence>
<dbReference type="PANTHER" id="PTHR21342:SF1">
    <property type="entry name" value="PHOSPHOPANTETHEINE ADENYLYLTRANSFERASE"/>
    <property type="match status" value="1"/>
</dbReference>
<proteinExistence type="inferred from homology"/>
<evidence type="ECO:0000313" key="14">
    <source>
        <dbReference type="Proteomes" id="UP000593591"/>
    </source>
</evidence>
<comment type="subunit">
    <text evidence="9">Homohexamer.</text>
</comment>
<dbReference type="EMBL" id="JACHFR010000001">
    <property type="protein sequence ID" value="MBB5218338.1"/>
    <property type="molecule type" value="Genomic_DNA"/>
</dbReference>
<feature type="binding site" evidence="9">
    <location>
        <position position="98"/>
    </location>
    <ligand>
        <name>ATP</name>
        <dbReference type="ChEBI" id="CHEBI:30616"/>
    </ligand>
</feature>
<comment type="subcellular location">
    <subcellularLocation>
        <location evidence="9">Cytoplasm</location>
    </subcellularLocation>
</comment>
<dbReference type="InterPro" id="IPR014729">
    <property type="entry name" value="Rossmann-like_a/b/a_fold"/>
</dbReference>
<reference evidence="11 13" key="2">
    <citation type="submission" date="2020-08" db="EMBL/GenBank/DDBJ databases">
        <title>Genomic Encyclopedia of Type Strains, Phase IV (KMG-IV): sequencing the most valuable type-strain genomes for metagenomic binning, comparative biology and taxonomic classification.</title>
        <authorList>
            <person name="Goeker M."/>
        </authorList>
    </citation>
    <scope>NUCLEOTIDE SEQUENCE [LARGE SCALE GENOMIC DNA]</scope>
    <source>
        <strain evidence="11 13">DSM 103679</strain>
    </source>
</reference>
<keyword evidence="13" id="KW-1185">Reference proteome</keyword>
<dbReference type="NCBIfam" id="TIGR01510">
    <property type="entry name" value="coaD_prev_kdtB"/>
    <property type="match status" value="1"/>
</dbReference>
<dbReference type="InterPro" id="IPR001980">
    <property type="entry name" value="PPAT"/>
</dbReference>
<dbReference type="EC" id="2.7.7.3" evidence="9"/>
<evidence type="ECO:0000256" key="6">
    <source>
        <dbReference type="ARBA" id="ARBA00022842"/>
    </source>
</evidence>
<evidence type="ECO:0000313" key="13">
    <source>
        <dbReference type="Proteomes" id="UP000578697"/>
    </source>
</evidence>
<dbReference type="RefSeq" id="WP_184651759.1">
    <property type="nucleotide sequence ID" value="NZ_JACHFR010000001.1"/>
</dbReference>
<feature type="binding site" evidence="9">
    <location>
        <begin position="88"/>
        <end position="90"/>
    </location>
    <ligand>
        <name>ATP</name>
        <dbReference type="ChEBI" id="CHEBI:30616"/>
    </ligand>
</feature>
<dbReference type="HAMAP" id="MF_00151">
    <property type="entry name" value="PPAT_bact"/>
    <property type="match status" value="1"/>
</dbReference>
<keyword evidence="7 9" id="KW-0173">Coenzyme A biosynthesis</keyword>
<keyword evidence="3 9" id="KW-0548">Nucleotidyltransferase</keyword>
<dbReference type="Proteomes" id="UP000593591">
    <property type="component" value="Chromosome"/>
</dbReference>
<evidence type="ECO:0000313" key="12">
    <source>
        <dbReference type="EMBL" id="QOS39963.1"/>
    </source>
</evidence>
<dbReference type="EMBL" id="CP031517">
    <property type="protein sequence ID" value="QOS39963.1"/>
    <property type="molecule type" value="Genomic_DNA"/>
</dbReference>
<evidence type="ECO:0000256" key="7">
    <source>
        <dbReference type="ARBA" id="ARBA00022993"/>
    </source>
</evidence>
<feature type="site" description="Transition state stabilizer" evidence="9">
    <location>
        <position position="17"/>
    </location>
</feature>
<evidence type="ECO:0000256" key="4">
    <source>
        <dbReference type="ARBA" id="ARBA00022741"/>
    </source>
</evidence>
<feature type="binding site" evidence="9">
    <location>
        <position position="9"/>
    </location>
    <ligand>
        <name>substrate</name>
    </ligand>
</feature>
<keyword evidence="2 9" id="KW-0808">Transferase</keyword>
<keyword evidence="4 9" id="KW-0547">Nucleotide-binding</keyword>
<dbReference type="GO" id="GO:0015937">
    <property type="term" value="P:coenzyme A biosynthetic process"/>
    <property type="evidence" value="ECO:0007669"/>
    <property type="project" value="UniProtKB-UniRule"/>
</dbReference>
<dbReference type="CDD" id="cd02163">
    <property type="entry name" value="PPAT"/>
    <property type="match status" value="1"/>
</dbReference>
<dbReference type="PRINTS" id="PR01020">
    <property type="entry name" value="LPSBIOSNTHSS"/>
</dbReference>
<dbReference type="InterPro" id="IPR004821">
    <property type="entry name" value="Cyt_trans-like"/>
</dbReference>
<evidence type="ECO:0000256" key="8">
    <source>
        <dbReference type="ARBA" id="ARBA00029346"/>
    </source>
</evidence>
<feature type="binding site" evidence="9">
    <location>
        <begin position="123"/>
        <end position="129"/>
    </location>
    <ligand>
        <name>ATP</name>
        <dbReference type="ChEBI" id="CHEBI:30616"/>
    </ligand>
</feature>
<dbReference type="SUPFAM" id="SSF52374">
    <property type="entry name" value="Nucleotidylyl transferase"/>
    <property type="match status" value="1"/>
</dbReference>
<dbReference type="GO" id="GO:0004595">
    <property type="term" value="F:pantetheine-phosphate adenylyltransferase activity"/>
    <property type="evidence" value="ECO:0007669"/>
    <property type="project" value="UniProtKB-UniRule"/>
</dbReference>
<dbReference type="Gene3D" id="3.40.50.620">
    <property type="entry name" value="HUPs"/>
    <property type="match status" value="1"/>
</dbReference>
<organism evidence="11 13">
    <name type="scientific">Treponema rectale</name>
    <dbReference type="NCBI Taxonomy" id="744512"/>
    <lineage>
        <taxon>Bacteria</taxon>
        <taxon>Pseudomonadati</taxon>
        <taxon>Spirochaetota</taxon>
        <taxon>Spirochaetia</taxon>
        <taxon>Spirochaetales</taxon>
        <taxon>Treponemataceae</taxon>
        <taxon>Treponema</taxon>
    </lineage>
</organism>
<feature type="binding site" evidence="9">
    <location>
        <position position="41"/>
    </location>
    <ligand>
        <name>substrate</name>
    </ligand>
</feature>
<feature type="binding site" evidence="9">
    <location>
        <position position="17"/>
    </location>
    <ligand>
        <name>ATP</name>
        <dbReference type="ChEBI" id="CHEBI:30616"/>
    </ligand>
</feature>
<comment type="similarity">
    <text evidence="9">Belongs to the bacterial CoaD family.</text>
</comment>
<comment type="catalytic activity">
    <reaction evidence="8 9">
        <text>(R)-4'-phosphopantetheine + ATP + H(+) = 3'-dephospho-CoA + diphosphate</text>
        <dbReference type="Rhea" id="RHEA:19801"/>
        <dbReference type="ChEBI" id="CHEBI:15378"/>
        <dbReference type="ChEBI" id="CHEBI:30616"/>
        <dbReference type="ChEBI" id="CHEBI:33019"/>
        <dbReference type="ChEBI" id="CHEBI:57328"/>
        <dbReference type="ChEBI" id="CHEBI:61723"/>
        <dbReference type="EC" id="2.7.7.3"/>
    </reaction>
</comment>
<dbReference type="PANTHER" id="PTHR21342">
    <property type="entry name" value="PHOSPHOPANTETHEINE ADENYLYLTRANSFERASE"/>
    <property type="match status" value="1"/>
</dbReference>
<comment type="function">
    <text evidence="9">Reversibly transfers an adenylyl group from ATP to 4'-phosphopantetheine, yielding dephospho-CoA (dPCoA) and pyrophosphate.</text>
</comment>
<gene>
    <name evidence="9" type="primary">coaD</name>
    <name evidence="12" type="ORF">DYE49_05645</name>
    <name evidence="11" type="ORF">HNP77_000682</name>
</gene>
<dbReference type="GO" id="GO:0005737">
    <property type="term" value="C:cytoplasm"/>
    <property type="evidence" value="ECO:0007669"/>
    <property type="project" value="UniProtKB-SubCell"/>
</dbReference>
<feature type="domain" description="Cytidyltransferase-like" evidence="10">
    <location>
        <begin position="5"/>
        <end position="133"/>
    </location>
</feature>
<evidence type="ECO:0000256" key="1">
    <source>
        <dbReference type="ARBA" id="ARBA00022490"/>
    </source>
</evidence>
<sequence>MSKAVFPGTFDPPTYGHLNLIKRASLLFDSIDVLISVNPDKKTLFSEEERFNLLTELTKDFSNVTVHKWNGLVVDYCAKAGSKVLLRGIRNTVDFSYEFDLSLMNRSLDSEVETLFMPTEQKYFLIRSSSIKEVARLGGNISLMVPPAVEKALKEKYNIKI</sequence>
<accession>A0A840SDR9</accession>
<keyword evidence="6 9" id="KW-0460">Magnesium</keyword>
<feature type="binding site" evidence="9">
    <location>
        <begin position="9"/>
        <end position="10"/>
    </location>
    <ligand>
        <name>ATP</name>
        <dbReference type="ChEBI" id="CHEBI:30616"/>
    </ligand>
</feature>
<protein>
    <recommendedName>
        <fullName evidence="9">Phosphopantetheine adenylyltransferase</fullName>
        <ecNumber evidence="9">2.7.7.3</ecNumber>
    </recommendedName>
    <alternativeName>
        <fullName evidence="9">Dephospho-CoA pyrophosphorylase</fullName>
    </alternativeName>
    <alternativeName>
        <fullName evidence="9">Pantetheine-phosphate adenylyltransferase</fullName>
        <shortName evidence="9">PPAT</shortName>
    </alternativeName>
</protein>
<dbReference type="NCBIfam" id="TIGR00125">
    <property type="entry name" value="cyt_tran_rel"/>
    <property type="match status" value="1"/>
</dbReference>
<keyword evidence="1 9" id="KW-0963">Cytoplasm</keyword>
<evidence type="ECO:0000256" key="9">
    <source>
        <dbReference type="HAMAP-Rule" id="MF_00151"/>
    </source>
</evidence>
<name>A0A840SDR9_9SPIR</name>
<comment type="cofactor">
    <cofactor evidence="9">
        <name>Mg(2+)</name>
        <dbReference type="ChEBI" id="CHEBI:18420"/>
    </cofactor>
</comment>
<dbReference type="UniPathway" id="UPA00241">
    <property type="reaction ID" value="UER00355"/>
</dbReference>